<name>A0A0M3JZT1_ANISI</name>
<dbReference type="InterPro" id="IPR002848">
    <property type="entry name" value="Translin_fam"/>
</dbReference>
<evidence type="ECO:0000256" key="12">
    <source>
        <dbReference type="ARBA" id="ARBA00030513"/>
    </source>
</evidence>
<comment type="similarity">
    <text evidence="3">Belongs to the translin family.</text>
</comment>
<dbReference type="InterPro" id="IPR033956">
    <property type="entry name" value="Translin"/>
</dbReference>
<dbReference type="GO" id="GO:0016070">
    <property type="term" value="P:RNA metabolic process"/>
    <property type="evidence" value="ECO:0007669"/>
    <property type="project" value="InterPro"/>
</dbReference>
<keyword evidence="6" id="KW-0963">Cytoplasm</keyword>
<organism evidence="17">
    <name type="scientific">Anisakis simplex</name>
    <name type="common">Herring worm</name>
    <dbReference type="NCBI Taxonomy" id="6269"/>
    <lineage>
        <taxon>Eukaryota</taxon>
        <taxon>Metazoa</taxon>
        <taxon>Ecdysozoa</taxon>
        <taxon>Nematoda</taxon>
        <taxon>Chromadorea</taxon>
        <taxon>Rhabditida</taxon>
        <taxon>Spirurina</taxon>
        <taxon>Ascaridomorpha</taxon>
        <taxon>Ascaridoidea</taxon>
        <taxon>Anisakidae</taxon>
        <taxon>Anisakis</taxon>
        <taxon>Anisakis simplex complex</taxon>
    </lineage>
</organism>
<dbReference type="SUPFAM" id="SSF74784">
    <property type="entry name" value="Translin"/>
    <property type="match status" value="1"/>
</dbReference>
<dbReference type="Proteomes" id="UP000267096">
    <property type="component" value="Unassembled WGS sequence"/>
</dbReference>
<dbReference type="OrthoDB" id="829at2759"/>
<keyword evidence="16" id="KW-1185">Reference proteome</keyword>
<dbReference type="Gene3D" id="1.20.58.200">
    <property type="entry name" value="Translin, domain 2"/>
    <property type="match status" value="1"/>
</dbReference>
<evidence type="ECO:0000256" key="1">
    <source>
        <dbReference type="ARBA" id="ARBA00004123"/>
    </source>
</evidence>
<feature type="compositionally biased region" description="Basic and acidic residues" evidence="14">
    <location>
        <begin position="221"/>
        <end position="237"/>
    </location>
</feature>
<keyword evidence="13" id="KW-0460">Magnesium</keyword>
<evidence type="ECO:0000256" key="6">
    <source>
        <dbReference type="ARBA" id="ARBA00022490"/>
    </source>
</evidence>
<feature type="compositionally biased region" description="Polar residues" evidence="14">
    <location>
        <begin position="205"/>
        <end position="216"/>
    </location>
</feature>
<dbReference type="GO" id="GO:0003697">
    <property type="term" value="F:single-stranded DNA binding"/>
    <property type="evidence" value="ECO:0007669"/>
    <property type="project" value="InterPro"/>
</dbReference>
<dbReference type="FunFam" id="1.20.58.200:FF:000002">
    <property type="entry name" value="Putative translin"/>
    <property type="match status" value="1"/>
</dbReference>
<comment type="function">
    <text evidence="11">Exhibits both single-stranded and double-stranded endoribonuclease activity. May act as an activator of RNA-induced silencing complex (RISC) by facilitating endonucleolytic cleavage of the siRNA passenger strand.</text>
</comment>
<evidence type="ECO:0000256" key="4">
    <source>
        <dbReference type="ARBA" id="ARBA00011685"/>
    </source>
</evidence>
<comment type="subcellular location">
    <subcellularLocation>
        <location evidence="2">Cytoplasm</location>
    </subcellularLocation>
    <subcellularLocation>
        <location evidence="1">Nucleus</location>
    </subcellularLocation>
</comment>
<keyword evidence="7" id="KW-0694">RNA-binding</keyword>
<evidence type="ECO:0000256" key="9">
    <source>
        <dbReference type="ARBA" id="ARBA00023242"/>
    </source>
</evidence>
<dbReference type="InterPro" id="IPR016068">
    <property type="entry name" value="Translin_N"/>
</dbReference>
<dbReference type="CDD" id="cd14819">
    <property type="entry name" value="Translin"/>
    <property type="match status" value="1"/>
</dbReference>
<dbReference type="InterPro" id="IPR016069">
    <property type="entry name" value="Translin_C"/>
</dbReference>
<dbReference type="GO" id="GO:0046872">
    <property type="term" value="F:metal ion binding"/>
    <property type="evidence" value="ECO:0007669"/>
    <property type="project" value="UniProtKB-KW"/>
</dbReference>
<evidence type="ECO:0000313" key="17">
    <source>
        <dbReference type="WBParaSite" id="ASIM_0001403601-mRNA-1"/>
    </source>
</evidence>
<accession>A0A0M3JZT1</accession>
<evidence type="ECO:0000256" key="8">
    <source>
        <dbReference type="ARBA" id="ARBA00023125"/>
    </source>
</evidence>
<protein>
    <recommendedName>
        <fullName evidence="5">Translin</fullName>
    </recommendedName>
    <alternativeName>
        <fullName evidence="12">Component 3 of promoter of RISC</fullName>
    </alternativeName>
</protein>
<evidence type="ECO:0000256" key="13">
    <source>
        <dbReference type="PIRSR" id="PIRSR602848-1"/>
    </source>
</evidence>
<evidence type="ECO:0000256" key="11">
    <source>
        <dbReference type="ARBA" id="ARBA00025410"/>
    </source>
</evidence>
<dbReference type="PANTHER" id="PTHR10741">
    <property type="entry name" value="TRANSLIN AND TRANSLIN ASSOCIATED PROTEIN X"/>
    <property type="match status" value="1"/>
</dbReference>
<feature type="binding site" evidence="13">
    <location>
        <position position="130"/>
    </location>
    <ligand>
        <name>Mg(2+)</name>
        <dbReference type="ChEBI" id="CHEBI:18420"/>
    </ligand>
</feature>
<comment type="subunit">
    <text evidence="4">Ring-shaped heterooctamer of six TSN and two TSNAX subunits, DNA/RNA binding occurs inside the ring.</text>
</comment>
<evidence type="ECO:0000313" key="16">
    <source>
        <dbReference type="Proteomes" id="UP000267096"/>
    </source>
</evidence>
<proteinExistence type="inferred from homology"/>
<evidence type="ECO:0000256" key="3">
    <source>
        <dbReference type="ARBA" id="ARBA00005902"/>
    </source>
</evidence>
<dbReference type="AlphaFoldDB" id="A0A0M3JZT1"/>
<keyword evidence="13" id="KW-0479">Metal-binding</keyword>
<dbReference type="InterPro" id="IPR036081">
    <property type="entry name" value="Translin_sf"/>
</dbReference>
<comment type="function">
    <text evidence="10">DNA-binding protein that specifically recognizes consensus sequences at the breakpoint junctions in chromosomal translocations, mostly involving immunoglobulin (Ig)/T-cell receptor gene segments. Seems to recognize single-stranded DNA ends generated by staggered breaks occurring at recombination hot spots.</text>
</comment>
<dbReference type="GO" id="GO:0043565">
    <property type="term" value="F:sequence-specific DNA binding"/>
    <property type="evidence" value="ECO:0007669"/>
    <property type="project" value="InterPro"/>
</dbReference>
<reference evidence="17" key="1">
    <citation type="submission" date="2017-02" db="UniProtKB">
        <authorList>
            <consortium name="WormBaseParasite"/>
        </authorList>
    </citation>
    <scope>IDENTIFICATION</scope>
</reference>
<evidence type="ECO:0000313" key="15">
    <source>
        <dbReference type="EMBL" id="VDK49764.1"/>
    </source>
</evidence>
<gene>
    <name evidence="15" type="ORF">ASIM_LOCUS13464</name>
</gene>
<dbReference type="GO" id="GO:0005737">
    <property type="term" value="C:cytoplasm"/>
    <property type="evidence" value="ECO:0007669"/>
    <property type="project" value="UniProtKB-SubCell"/>
</dbReference>
<keyword evidence="8" id="KW-0238">DNA-binding</keyword>
<dbReference type="WBParaSite" id="ASIM_0001403601-mRNA-1">
    <property type="protein sequence ID" value="ASIM_0001403601-mRNA-1"/>
    <property type="gene ID" value="ASIM_0001403601"/>
</dbReference>
<feature type="region of interest" description="Disordered" evidence="14">
    <location>
        <begin position="205"/>
        <end position="237"/>
    </location>
</feature>
<keyword evidence="9" id="KW-0539">Nucleus</keyword>
<sequence>MSDQRSAQGDVNAMFHSIVEELEKDRVLREALYDTARELENINREMLTILQNTHSTPDKPEIDLYRFHEIYRSAIQRLSFVLLFAGFLDKGELMDRRSVAQTLGLKVDPNEGFHLELEDYLFGVLNLASELARYAVNAVVKGDNARPFQIAAFVKNVDEMFRLLNLKNDALRRRFDVLKYDVQKCEQVVYDLAIRGLKPTVETSEYAPTQQSSQPIGSVEQRPKGFIKAEKDIQSGD</sequence>
<evidence type="ECO:0000256" key="10">
    <source>
        <dbReference type="ARBA" id="ARBA00025374"/>
    </source>
</evidence>
<dbReference type="GO" id="GO:0003723">
    <property type="term" value="F:RNA binding"/>
    <property type="evidence" value="ECO:0007669"/>
    <property type="project" value="UniProtKB-KW"/>
</dbReference>
<evidence type="ECO:0000256" key="14">
    <source>
        <dbReference type="SAM" id="MobiDB-lite"/>
    </source>
</evidence>
<dbReference type="EMBL" id="UYRR01031399">
    <property type="protein sequence ID" value="VDK49764.1"/>
    <property type="molecule type" value="Genomic_DNA"/>
</dbReference>
<dbReference type="Gene3D" id="1.20.58.190">
    <property type="entry name" value="Translin, domain 1"/>
    <property type="match status" value="2"/>
</dbReference>
<dbReference type="GO" id="GO:0005634">
    <property type="term" value="C:nucleus"/>
    <property type="evidence" value="ECO:0007669"/>
    <property type="project" value="UniProtKB-SubCell"/>
</dbReference>
<evidence type="ECO:0000256" key="7">
    <source>
        <dbReference type="ARBA" id="ARBA00022884"/>
    </source>
</evidence>
<dbReference type="Pfam" id="PF01997">
    <property type="entry name" value="Translin"/>
    <property type="match status" value="1"/>
</dbReference>
<evidence type="ECO:0000256" key="5">
    <source>
        <dbReference type="ARBA" id="ARBA00022196"/>
    </source>
</evidence>
<reference evidence="15 16" key="2">
    <citation type="submission" date="2018-11" db="EMBL/GenBank/DDBJ databases">
        <authorList>
            <consortium name="Pathogen Informatics"/>
        </authorList>
    </citation>
    <scope>NUCLEOTIDE SEQUENCE [LARGE SCALE GENOMIC DNA]</scope>
</reference>
<evidence type="ECO:0000256" key="2">
    <source>
        <dbReference type="ARBA" id="ARBA00004496"/>
    </source>
</evidence>